<evidence type="ECO:0000313" key="1">
    <source>
        <dbReference type="EMBL" id="KHT61625.1"/>
    </source>
</evidence>
<dbReference type="Gene3D" id="3.40.50.720">
    <property type="entry name" value="NAD(P)-binding Rossmann-like Domain"/>
    <property type="match status" value="1"/>
</dbReference>
<dbReference type="PANTHER" id="PTHR43544:SF12">
    <property type="entry name" value="NAD(P)-BINDING ROSSMANN-FOLD SUPERFAMILY PROTEIN"/>
    <property type="match status" value="1"/>
</dbReference>
<dbReference type="Proteomes" id="UP000031278">
    <property type="component" value="Unassembled WGS sequence"/>
</dbReference>
<dbReference type="InterPro" id="IPR002347">
    <property type="entry name" value="SDR_fam"/>
</dbReference>
<dbReference type="Pfam" id="PF00106">
    <property type="entry name" value="adh_short"/>
    <property type="match status" value="1"/>
</dbReference>
<dbReference type="GO" id="GO:0005737">
    <property type="term" value="C:cytoplasm"/>
    <property type="evidence" value="ECO:0007669"/>
    <property type="project" value="TreeGrafter"/>
</dbReference>
<gene>
    <name evidence="1" type="ORF">RJ45_22220</name>
</gene>
<dbReference type="GO" id="GO:0016491">
    <property type="term" value="F:oxidoreductase activity"/>
    <property type="evidence" value="ECO:0007669"/>
    <property type="project" value="TreeGrafter"/>
</dbReference>
<reference evidence="1 2" key="1">
    <citation type="submission" date="2014-12" db="EMBL/GenBank/DDBJ databases">
        <title>Genome sequencing of Photobacterium gaetbulicola AD005a.</title>
        <authorList>
            <person name="Adrian T.G.S."/>
            <person name="Chan K.G."/>
        </authorList>
    </citation>
    <scope>NUCLEOTIDE SEQUENCE [LARGE SCALE GENOMIC DNA]</scope>
    <source>
        <strain evidence="1 2">AD005a</strain>
    </source>
</reference>
<dbReference type="InterPro" id="IPR051468">
    <property type="entry name" value="Fungal_SecMetab_SDRs"/>
</dbReference>
<dbReference type="PANTHER" id="PTHR43544">
    <property type="entry name" value="SHORT-CHAIN DEHYDROGENASE/REDUCTASE"/>
    <property type="match status" value="1"/>
</dbReference>
<dbReference type="EMBL" id="JWLZ01000198">
    <property type="protein sequence ID" value="KHT61625.1"/>
    <property type="molecule type" value="Genomic_DNA"/>
</dbReference>
<dbReference type="SUPFAM" id="SSF51735">
    <property type="entry name" value="NAD(P)-binding Rossmann-fold domains"/>
    <property type="match status" value="1"/>
</dbReference>
<comment type="caution">
    <text evidence="1">The sequence shown here is derived from an EMBL/GenBank/DDBJ whole genome shotgun (WGS) entry which is preliminary data.</text>
</comment>
<dbReference type="PRINTS" id="PR00081">
    <property type="entry name" value="GDHRDH"/>
</dbReference>
<organism evidence="1 2">
    <name type="scientific">Photobacterium gaetbulicola</name>
    <dbReference type="NCBI Taxonomy" id="1295392"/>
    <lineage>
        <taxon>Bacteria</taxon>
        <taxon>Pseudomonadati</taxon>
        <taxon>Pseudomonadota</taxon>
        <taxon>Gammaproteobacteria</taxon>
        <taxon>Vibrionales</taxon>
        <taxon>Vibrionaceae</taxon>
        <taxon>Photobacterium</taxon>
    </lineage>
</organism>
<accession>A0A0B9G9M2</accession>
<dbReference type="AlphaFoldDB" id="A0A0B9G9M2"/>
<dbReference type="RefSeq" id="WP_039467644.1">
    <property type="nucleotide sequence ID" value="NZ_JWLZ01000198.1"/>
</dbReference>
<proteinExistence type="predicted"/>
<name>A0A0B9G9M2_9GAMM</name>
<evidence type="ECO:0000313" key="2">
    <source>
        <dbReference type="Proteomes" id="UP000031278"/>
    </source>
</evidence>
<dbReference type="InterPro" id="IPR036291">
    <property type="entry name" value="NAD(P)-bd_dom_sf"/>
</dbReference>
<protein>
    <submittedName>
        <fullName evidence="1">Uncharacterized protein</fullName>
    </submittedName>
</protein>
<sequence length="251" mass="27041">MTVEKKKVWVVGANGGLGLALCQHLVAQGHQVTALSRSPSTALQQLQGRHSGQMATIVGDICQPGSQAIPQLSALFARCGLPDWTLNASGLLHAAGADKMPEKRLSQLSPSFLATNIQANTYTSIAIAQFLDPLYTREDPFRLVCLSAMVGSIGDNRAGGWYSYRMSKAALNMFVKTLSIEWQKRYPLACVATIHPGTTDTPLSAPFQHSISSDKLYSPALSAQRICNVLAGLAPTDSGNFFHWDGTILPW</sequence>